<feature type="compositionally biased region" description="Low complexity" evidence="1">
    <location>
        <begin position="588"/>
        <end position="601"/>
    </location>
</feature>
<proteinExistence type="predicted"/>
<accession>A0A836CNK9</accession>
<gene>
    <name evidence="2" type="ORF">JKP88DRAFT_252527</name>
</gene>
<name>A0A836CNK9_9STRA</name>
<dbReference type="AlphaFoldDB" id="A0A836CNK9"/>
<feature type="region of interest" description="Disordered" evidence="1">
    <location>
        <begin position="543"/>
        <end position="618"/>
    </location>
</feature>
<protein>
    <submittedName>
        <fullName evidence="2">Uncharacterized protein</fullName>
    </submittedName>
</protein>
<keyword evidence="3" id="KW-1185">Reference proteome</keyword>
<reference evidence="2" key="1">
    <citation type="submission" date="2021-02" db="EMBL/GenBank/DDBJ databases">
        <title>First Annotated Genome of the Yellow-green Alga Tribonema minus.</title>
        <authorList>
            <person name="Mahan K.M."/>
        </authorList>
    </citation>
    <scope>NUCLEOTIDE SEQUENCE</scope>
    <source>
        <strain evidence="2">UTEX B ZZ1240</strain>
    </source>
</reference>
<dbReference type="Proteomes" id="UP000664859">
    <property type="component" value="Unassembled WGS sequence"/>
</dbReference>
<evidence type="ECO:0000313" key="3">
    <source>
        <dbReference type="Proteomes" id="UP000664859"/>
    </source>
</evidence>
<sequence>MVKEAYVCHIIKEAVAADTSPPTLAERSDLFTSLGEDVKDMWTTRLATLHAAMAYALWTMLVPYYVAERSKLGTRSHHWRPLEPNAALRTERMQAYTVLKAAVASEYVKRAPAHTLLPDHYNCNLTPDDERLGYFLDRDFSVEGDSAEAGGTSTQSIRGVASTFVRSLWTACIVLGREPHPLSAIRPLTAKEWMVLVHGHSVPEDLLSGTRIVPPLNYAEVAADPDTFKPCKEYTFLCSITEDAFFFDIFISKAFFLMRARRVAEECTTEGVNRDELLRQVFEATSDSTTAGYNNNLASVFGAIERSGAERYRPDAMDIAAIRAYMPSADLAWLDTSGQALTYSVKKFIDAFRDTFLTTRRRLRADVTVSRALDRGGLKSKKAAGRLPDAEDAGLRDMMRALRKQIWSRVWTSVIAPWLRAHALPQDLQSFMNTYATAAEEGNIIKFADSKGFTRPMLATGAKSTARMFLDAAGAPVTQRWIETKVAEVGKEWLGVPRLGPHSLRTMWVSWMVNSGLTTEEDFNSLAAYVQVSRCTMLETYVTPSHNGPAQRVGQLMRDGGLNSHVPPPTAPAKGADDRSEQDEECDTSTADTASTAAASDTTEEQIDGGGGGTKPYGKALRTKRNAYIDNITLAVGAYGGDAKTAFDALVTKRKHGQLGAQEQWFREDVTFFRDLDLPAFKKMCTK</sequence>
<evidence type="ECO:0000313" key="2">
    <source>
        <dbReference type="EMBL" id="KAG5189956.1"/>
    </source>
</evidence>
<organism evidence="2 3">
    <name type="scientific">Tribonema minus</name>
    <dbReference type="NCBI Taxonomy" id="303371"/>
    <lineage>
        <taxon>Eukaryota</taxon>
        <taxon>Sar</taxon>
        <taxon>Stramenopiles</taxon>
        <taxon>Ochrophyta</taxon>
        <taxon>PX clade</taxon>
        <taxon>Xanthophyceae</taxon>
        <taxon>Tribonematales</taxon>
        <taxon>Tribonemataceae</taxon>
        <taxon>Tribonema</taxon>
    </lineage>
</organism>
<dbReference type="EMBL" id="JAFCMP010000041">
    <property type="protein sequence ID" value="KAG5189956.1"/>
    <property type="molecule type" value="Genomic_DNA"/>
</dbReference>
<evidence type="ECO:0000256" key="1">
    <source>
        <dbReference type="SAM" id="MobiDB-lite"/>
    </source>
</evidence>
<comment type="caution">
    <text evidence="2">The sequence shown here is derived from an EMBL/GenBank/DDBJ whole genome shotgun (WGS) entry which is preliminary data.</text>
</comment>